<dbReference type="HOGENOM" id="CLU_3033887_0_0_1"/>
<name>R0K4E7_EXST2</name>
<dbReference type="RefSeq" id="XP_008024462.1">
    <property type="nucleotide sequence ID" value="XM_008026271.1"/>
</dbReference>
<proteinExistence type="predicted"/>
<reference evidence="1 2" key="2">
    <citation type="journal article" date="2013" name="PLoS Genet.">
        <title>Comparative genome structure, secondary metabolite, and effector coding capacity across Cochliobolus pathogens.</title>
        <authorList>
            <person name="Condon B.J."/>
            <person name="Leng Y."/>
            <person name="Wu D."/>
            <person name="Bushley K.E."/>
            <person name="Ohm R.A."/>
            <person name="Otillar R."/>
            <person name="Martin J."/>
            <person name="Schackwitz W."/>
            <person name="Grimwood J."/>
            <person name="MohdZainudin N."/>
            <person name="Xue C."/>
            <person name="Wang R."/>
            <person name="Manning V.A."/>
            <person name="Dhillon B."/>
            <person name="Tu Z.J."/>
            <person name="Steffenson B.J."/>
            <person name="Salamov A."/>
            <person name="Sun H."/>
            <person name="Lowry S."/>
            <person name="LaButti K."/>
            <person name="Han J."/>
            <person name="Copeland A."/>
            <person name="Lindquist E."/>
            <person name="Barry K."/>
            <person name="Schmutz J."/>
            <person name="Baker S.E."/>
            <person name="Ciuffetti L.M."/>
            <person name="Grigoriev I.V."/>
            <person name="Zhong S."/>
            <person name="Turgeon B.G."/>
        </authorList>
    </citation>
    <scope>NUCLEOTIDE SEQUENCE [LARGE SCALE GENOMIC DNA]</scope>
    <source>
        <strain evidence="2">28A</strain>
    </source>
</reference>
<reference evidence="1 2" key="1">
    <citation type="journal article" date="2012" name="PLoS Pathog.">
        <title>Diverse lifestyles and strategies of plant pathogenesis encoded in the genomes of eighteen Dothideomycetes fungi.</title>
        <authorList>
            <person name="Ohm R.A."/>
            <person name="Feau N."/>
            <person name="Henrissat B."/>
            <person name="Schoch C.L."/>
            <person name="Horwitz B.A."/>
            <person name="Barry K.W."/>
            <person name="Condon B.J."/>
            <person name="Copeland A.C."/>
            <person name="Dhillon B."/>
            <person name="Glaser F."/>
            <person name="Hesse C.N."/>
            <person name="Kosti I."/>
            <person name="LaButti K."/>
            <person name="Lindquist E.A."/>
            <person name="Lucas S."/>
            <person name="Salamov A.A."/>
            <person name="Bradshaw R.E."/>
            <person name="Ciuffetti L."/>
            <person name="Hamelin R.C."/>
            <person name="Kema G.H.J."/>
            <person name="Lawrence C."/>
            <person name="Scott J.A."/>
            <person name="Spatafora J.W."/>
            <person name="Turgeon B.G."/>
            <person name="de Wit P.J.G.M."/>
            <person name="Zhong S."/>
            <person name="Goodwin S.B."/>
            <person name="Grigoriev I.V."/>
        </authorList>
    </citation>
    <scope>NUCLEOTIDE SEQUENCE [LARGE SCALE GENOMIC DNA]</scope>
    <source>
        <strain evidence="2">28A</strain>
    </source>
</reference>
<keyword evidence="2" id="KW-1185">Reference proteome</keyword>
<sequence>MAAVRFDYYKDSLGACESHLHAVFGPRLRPRRLRALAQGRDLMRVPHVPAALSCL</sequence>
<protein>
    <submittedName>
        <fullName evidence="1">Uncharacterized protein</fullName>
    </submittedName>
</protein>
<gene>
    <name evidence="1" type="ORF">SETTUDRAFT_160859</name>
</gene>
<dbReference type="AlphaFoldDB" id="R0K4E7"/>
<dbReference type="Proteomes" id="UP000016935">
    <property type="component" value="Unassembled WGS sequence"/>
</dbReference>
<dbReference type="EMBL" id="KB908559">
    <property type="protein sequence ID" value="EOA87958.1"/>
    <property type="molecule type" value="Genomic_DNA"/>
</dbReference>
<evidence type="ECO:0000313" key="1">
    <source>
        <dbReference type="EMBL" id="EOA87958.1"/>
    </source>
</evidence>
<evidence type="ECO:0000313" key="2">
    <source>
        <dbReference type="Proteomes" id="UP000016935"/>
    </source>
</evidence>
<accession>R0K4E7</accession>
<dbReference type="GeneID" id="19398087"/>
<organism evidence="1 2">
    <name type="scientific">Exserohilum turcicum (strain 28A)</name>
    <name type="common">Northern leaf blight fungus</name>
    <name type="synonym">Setosphaeria turcica</name>
    <dbReference type="NCBI Taxonomy" id="671987"/>
    <lineage>
        <taxon>Eukaryota</taxon>
        <taxon>Fungi</taxon>
        <taxon>Dikarya</taxon>
        <taxon>Ascomycota</taxon>
        <taxon>Pezizomycotina</taxon>
        <taxon>Dothideomycetes</taxon>
        <taxon>Pleosporomycetidae</taxon>
        <taxon>Pleosporales</taxon>
        <taxon>Pleosporineae</taxon>
        <taxon>Pleosporaceae</taxon>
        <taxon>Exserohilum</taxon>
    </lineage>
</organism>